<evidence type="ECO:0000313" key="3">
    <source>
        <dbReference type="EMBL" id="SFK51772.1"/>
    </source>
</evidence>
<dbReference type="Gene3D" id="3.40.50.620">
    <property type="entry name" value="HUPs"/>
    <property type="match status" value="1"/>
</dbReference>
<feature type="domain" description="UspA" evidence="2">
    <location>
        <begin position="1"/>
        <end position="143"/>
    </location>
</feature>
<dbReference type="CDD" id="cd00293">
    <property type="entry name" value="USP-like"/>
    <property type="match status" value="1"/>
</dbReference>
<evidence type="ECO:0000256" key="1">
    <source>
        <dbReference type="ARBA" id="ARBA00008791"/>
    </source>
</evidence>
<reference evidence="3 4" key="1">
    <citation type="submission" date="2016-10" db="EMBL/GenBank/DDBJ databases">
        <authorList>
            <person name="de Groot N.N."/>
        </authorList>
    </citation>
    <scope>NUCLEOTIDE SEQUENCE [LARGE SCALE GENOMIC DNA]</scope>
    <source>
        <strain evidence="3 4">NE2</strain>
    </source>
</reference>
<dbReference type="InterPro" id="IPR006015">
    <property type="entry name" value="Universal_stress_UspA"/>
</dbReference>
<dbReference type="EMBL" id="FOSN01000009">
    <property type="protein sequence ID" value="SFK51772.1"/>
    <property type="molecule type" value="Genomic_DNA"/>
</dbReference>
<accession>A0A1I4A5T1</accession>
<dbReference type="AlphaFoldDB" id="A0A1I4A5T1"/>
<dbReference type="STRING" id="1612308.SAMN05444581_109105"/>
<organism evidence="3 4">
    <name type="scientific">Methylocapsa palsarum</name>
    <dbReference type="NCBI Taxonomy" id="1612308"/>
    <lineage>
        <taxon>Bacteria</taxon>
        <taxon>Pseudomonadati</taxon>
        <taxon>Pseudomonadota</taxon>
        <taxon>Alphaproteobacteria</taxon>
        <taxon>Hyphomicrobiales</taxon>
        <taxon>Beijerinckiaceae</taxon>
        <taxon>Methylocapsa</taxon>
    </lineage>
</organism>
<evidence type="ECO:0000313" key="4">
    <source>
        <dbReference type="Proteomes" id="UP000198755"/>
    </source>
</evidence>
<dbReference type="PRINTS" id="PR01438">
    <property type="entry name" value="UNVRSLSTRESS"/>
</dbReference>
<evidence type="ECO:0000259" key="2">
    <source>
        <dbReference type="Pfam" id="PF00582"/>
    </source>
</evidence>
<dbReference type="InterPro" id="IPR006016">
    <property type="entry name" value="UspA"/>
</dbReference>
<proteinExistence type="inferred from homology"/>
<name>A0A1I4A5T1_9HYPH</name>
<comment type="similarity">
    <text evidence="1">Belongs to the universal stress protein A family.</text>
</comment>
<dbReference type="SUPFAM" id="SSF52402">
    <property type="entry name" value="Adenine nucleotide alpha hydrolases-like"/>
    <property type="match status" value="1"/>
</dbReference>
<protein>
    <submittedName>
        <fullName evidence="3">Nucleotide-binding universal stress protein, UspA family</fullName>
    </submittedName>
</protein>
<dbReference type="PANTHER" id="PTHR46268">
    <property type="entry name" value="STRESS RESPONSE PROTEIN NHAX"/>
    <property type="match status" value="1"/>
</dbReference>
<dbReference type="Pfam" id="PF00582">
    <property type="entry name" value="Usp"/>
    <property type="match status" value="1"/>
</dbReference>
<dbReference type="PANTHER" id="PTHR46268:SF15">
    <property type="entry name" value="UNIVERSAL STRESS PROTEIN HP_0031"/>
    <property type="match status" value="1"/>
</dbReference>
<dbReference type="Proteomes" id="UP000198755">
    <property type="component" value="Unassembled WGS sequence"/>
</dbReference>
<dbReference type="InterPro" id="IPR014729">
    <property type="entry name" value="Rossmann-like_a/b/a_fold"/>
</dbReference>
<gene>
    <name evidence="3" type="ORF">SAMN05444581_109105</name>
</gene>
<keyword evidence="4" id="KW-1185">Reference proteome</keyword>
<dbReference type="OrthoDB" id="5564966at2"/>
<sequence>MYANILIPTDGSELAGKAVEHGVAFAKEIGAKVIVLTVVAPFRIFTANAEMVEDTPALYEARMREHTGKILAAAAQVAKAAGVACETIHVEHEHPYQGIIDAAASKGCDLIVMASHGRRGVAALVLGSETVKVLTHSRIPVLVHRQ</sequence>